<feature type="binding site" evidence="8">
    <location>
        <begin position="44"/>
        <end position="49"/>
    </location>
    <ligand>
        <name>ATP</name>
        <dbReference type="ChEBI" id="CHEBI:30616"/>
    </ligand>
</feature>
<dbReference type="GO" id="GO:0005737">
    <property type="term" value="C:cytoplasm"/>
    <property type="evidence" value="ECO:0007669"/>
    <property type="project" value="UniProtKB-SubCell"/>
</dbReference>
<dbReference type="InterPro" id="IPR014729">
    <property type="entry name" value="Rossmann-like_a/b/a_fold"/>
</dbReference>
<comment type="caution">
    <text evidence="10">The sequence shown here is derived from an EMBL/GenBank/DDBJ whole genome shotgun (WGS) entry which is preliminary data.</text>
</comment>
<dbReference type="GO" id="GO:0005524">
    <property type="term" value="F:ATP binding"/>
    <property type="evidence" value="ECO:0007669"/>
    <property type="project" value="UniProtKB-UniRule"/>
</dbReference>
<comment type="subcellular location">
    <subcellularLocation>
        <location evidence="1 8">Cytoplasm</location>
    </subcellularLocation>
</comment>
<keyword evidence="4 8" id="KW-0819">tRNA processing</keyword>
<keyword evidence="3 8" id="KW-0436">Ligase</keyword>
<gene>
    <name evidence="8 10" type="primary">tilS</name>
    <name evidence="10" type="ORF">C2E25_01535</name>
</gene>
<evidence type="ECO:0000256" key="6">
    <source>
        <dbReference type="ARBA" id="ARBA00022840"/>
    </source>
</evidence>
<proteinExistence type="inferred from homology"/>
<evidence type="ECO:0000256" key="5">
    <source>
        <dbReference type="ARBA" id="ARBA00022741"/>
    </source>
</evidence>
<dbReference type="SMART" id="SM00977">
    <property type="entry name" value="TilS_C"/>
    <property type="match status" value="1"/>
</dbReference>
<protein>
    <recommendedName>
        <fullName evidence="8">tRNA(Ile)-lysidine synthase</fullName>
        <ecNumber evidence="8">6.3.4.19</ecNumber>
    </recommendedName>
    <alternativeName>
        <fullName evidence="8">tRNA(Ile)-2-lysyl-cytidine synthase</fullName>
    </alternativeName>
    <alternativeName>
        <fullName evidence="8">tRNA(Ile)-lysidine synthetase</fullName>
    </alternativeName>
</protein>
<keyword evidence="2 8" id="KW-0963">Cytoplasm</keyword>
<dbReference type="NCBIfam" id="TIGR02433">
    <property type="entry name" value="lysidine_TilS_C"/>
    <property type="match status" value="1"/>
</dbReference>
<dbReference type="SUPFAM" id="SSF82829">
    <property type="entry name" value="MesJ substrate recognition domain-like"/>
    <property type="match status" value="1"/>
</dbReference>
<dbReference type="PANTHER" id="PTHR43033">
    <property type="entry name" value="TRNA(ILE)-LYSIDINE SYNTHASE-RELATED"/>
    <property type="match status" value="1"/>
</dbReference>
<dbReference type="EMBL" id="PPFX01000002">
    <property type="protein sequence ID" value="PNU21572.1"/>
    <property type="molecule type" value="Genomic_DNA"/>
</dbReference>
<dbReference type="SUPFAM" id="SSF52402">
    <property type="entry name" value="Adenine nucleotide alpha hydrolases-like"/>
    <property type="match status" value="1"/>
</dbReference>
<evidence type="ECO:0000256" key="7">
    <source>
        <dbReference type="ARBA" id="ARBA00048539"/>
    </source>
</evidence>
<dbReference type="InterPro" id="IPR011063">
    <property type="entry name" value="TilS/TtcA_N"/>
</dbReference>
<reference evidence="10 11" key="1">
    <citation type="journal article" date="2018" name="Genome Announc.">
        <title>Genome Sequence of Geothermobacter sp. HR-1 Iron Reducer from the Loihi Seamount.</title>
        <authorList>
            <person name="Smith H."/>
            <person name="Abuyen K."/>
            <person name="Tremblay J."/>
            <person name="Savalia P."/>
            <person name="Perez-Rodriguez I."/>
            <person name="Emerson D."/>
            <person name="Tully B."/>
            <person name="Amend J."/>
        </authorList>
    </citation>
    <scope>NUCLEOTIDE SEQUENCE [LARGE SCALE GENOMIC DNA]</scope>
    <source>
        <strain evidence="10 11">HR-1</strain>
    </source>
</reference>
<evidence type="ECO:0000313" key="10">
    <source>
        <dbReference type="EMBL" id="PNU21572.1"/>
    </source>
</evidence>
<dbReference type="SUPFAM" id="SSF56037">
    <property type="entry name" value="PheT/TilS domain"/>
    <property type="match status" value="1"/>
</dbReference>
<evidence type="ECO:0000259" key="9">
    <source>
        <dbReference type="SMART" id="SM00977"/>
    </source>
</evidence>
<dbReference type="Pfam" id="PF01171">
    <property type="entry name" value="ATP_bind_3"/>
    <property type="match status" value="1"/>
</dbReference>
<evidence type="ECO:0000256" key="2">
    <source>
        <dbReference type="ARBA" id="ARBA00022490"/>
    </source>
</evidence>
<dbReference type="HAMAP" id="MF_01161">
    <property type="entry name" value="tRNA_Ile_lys_synt"/>
    <property type="match status" value="1"/>
</dbReference>
<accession>A0A2K2HE49</accession>
<comment type="similarity">
    <text evidence="8">Belongs to the tRNA(Ile)-lysidine synthase family.</text>
</comment>
<organism evidence="10 11">
    <name type="scientific">Geothermobacter hydrogeniphilus</name>
    <dbReference type="NCBI Taxonomy" id="1969733"/>
    <lineage>
        <taxon>Bacteria</taxon>
        <taxon>Pseudomonadati</taxon>
        <taxon>Thermodesulfobacteriota</taxon>
        <taxon>Desulfuromonadia</taxon>
        <taxon>Desulfuromonadales</taxon>
        <taxon>Geothermobacteraceae</taxon>
        <taxon>Geothermobacter</taxon>
    </lineage>
</organism>
<dbReference type="GO" id="GO:0032267">
    <property type="term" value="F:tRNA(Ile)-lysidine synthase activity"/>
    <property type="evidence" value="ECO:0007669"/>
    <property type="project" value="UniProtKB-EC"/>
</dbReference>
<dbReference type="InterPro" id="IPR012795">
    <property type="entry name" value="tRNA_Ile_lys_synt_N"/>
</dbReference>
<name>A0A2K2HE49_9BACT</name>
<comment type="domain">
    <text evidence="8">The N-terminal region contains the highly conserved SGGXDS motif, predicted to be a P-loop motif involved in ATP binding.</text>
</comment>
<comment type="function">
    <text evidence="8">Ligates lysine onto the cytidine present at position 34 of the AUA codon-specific tRNA(Ile) that contains the anticodon CAU, in an ATP-dependent manner. Cytidine is converted to lysidine, thus changing the amino acid specificity of the tRNA from methionine to isoleucine.</text>
</comment>
<evidence type="ECO:0000256" key="3">
    <source>
        <dbReference type="ARBA" id="ARBA00022598"/>
    </source>
</evidence>
<dbReference type="InterPro" id="IPR012796">
    <property type="entry name" value="Lysidine-tRNA-synth_C"/>
</dbReference>
<keyword evidence="6 8" id="KW-0067">ATP-binding</keyword>
<dbReference type="CDD" id="cd01992">
    <property type="entry name" value="TilS_N"/>
    <property type="match status" value="1"/>
</dbReference>
<dbReference type="AlphaFoldDB" id="A0A2K2HE49"/>
<evidence type="ECO:0000256" key="1">
    <source>
        <dbReference type="ARBA" id="ARBA00004496"/>
    </source>
</evidence>
<feature type="domain" description="Lysidine-tRNA(Ile) synthetase C-terminal" evidence="9">
    <location>
        <begin position="390"/>
        <end position="460"/>
    </location>
</feature>
<dbReference type="EC" id="6.3.4.19" evidence="8"/>
<evidence type="ECO:0000256" key="8">
    <source>
        <dbReference type="HAMAP-Rule" id="MF_01161"/>
    </source>
</evidence>
<dbReference type="InterPro" id="IPR012094">
    <property type="entry name" value="tRNA_Ile_lys_synt"/>
</dbReference>
<dbReference type="NCBIfam" id="TIGR02432">
    <property type="entry name" value="lysidine_TilS_N"/>
    <property type="match status" value="1"/>
</dbReference>
<keyword evidence="5 8" id="KW-0547">Nucleotide-binding</keyword>
<dbReference type="Gene3D" id="3.40.50.620">
    <property type="entry name" value="HUPs"/>
    <property type="match status" value="1"/>
</dbReference>
<dbReference type="PANTHER" id="PTHR43033:SF1">
    <property type="entry name" value="TRNA(ILE)-LYSIDINE SYNTHASE-RELATED"/>
    <property type="match status" value="1"/>
</dbReference>
<evidence type="ECO:0000313" key="11">
    <source>
        <dbReference type="Proteomes" id="UP000236340"/>
    </source>
</evidence>
<comment type="catalytic activity">
    <reaction evidence="7 8">
        <text>cytidine(34) in tRNA(Ile2) + L-lysine + ATP = lysidine(34) in tRNA(Ile2) + AMP + diphosphate + H(+)</text>
        <dbReference type="Rhea" id="RHEA:43744"/>
        <dbReference type="Rhea" id="RHEA-COMP:10625"/>
        <dbReference type="Rhea" id="RHEA-COMP:10670"/>
        <dbReference type="ChEBI" id="CHEBI:15378"/>
        <dbReference type="ChEBI" id="CHEBI:30616"/>
        <dbReference type="ChEBI" id="CHEBI:32551"/>
        <dbReference type="ChEBI" id="CHEBI:33019"/>
        <dbReference type="ChEBI" id="CHEBI:82748"/>
        <dbReference type="ChEBI" id="CHEBI:83665"/>
        <dbReference type="ChEBI" id="CHEBI:456215"/>
        <dbReference type="EC" id="6.3.4.19"/>
    </reaction>
</comment>
<evidence type="ECO:0000256" key="4">
    <source>
        <dbReference type="ARBA" id="ARBA00022694"/>
    </source>
</evidence>
<dbReference type="Proteomes" id="UP000236340">
    <property type="component" value="Unassembled WGS sequence"/>
</dbReference>
<sequence>MTAAPFGFGGGCRRFEAAVFQQFLAALQGPCRLAAGTRLVVACSGGADSMALLQLLVLAAPALDLHLVVAHLDHGLRPESGEDARFVVSQADLLGLQCFVERENIAAAAAGGNLEAVARRVRRSFLCRVAERTDCSRIALGHHRDDQAETVLFRILRGCGTTGLAAMAPCDPPFLRPLLGFSRNQLRAFLHDRQLTWREDRSNRDLARTRNRLRHQVLPLLSEIQSDAPEKLAELASRAGRDEDYWRQMVDDWADCHVHSETDGAWLPLASLAQQHPALRHRIWLQLLRRYGGRDDYGEVHLVACERLLEAARPQLAVDLPGLWVARRYDRVLLRRQPPEIPGEWQIEVAAPGVYPLPDGRFLRLAFAERGRALGENEVEFSADQIRFPLWLRNRRPGDRFYPCGAPGQRKLKDYFIAARLSHEQRAGQALLVGDRILWVVGLRRCHGLVAGEGAKVLRCSLVRGAEGTKLLEKTTFSC</sequence>
<dbReference type="Pfam" id="PF11734">
    <property type="entry name" value="TilS_C"/>
    <property type="match status" value="1"/>
</dbReference>
<dbReference type="GO" id="GO:0006400">
    <property type="term" value="P:tRNA modification"/>
    <property type="evidence" value="ECO:0007669"/>
    <property type="project" value="UniProtKB-UniRule"/>
</dbReference>